<reference evidence="1" key="1">
    <citation type="submission" date="2021-06" db="EMBL/GenBank/DDBJ databases">
        <authorList>
            <person name="Kallberg Y."/>
            <person name="Tangrot J."/>
            <person name="Rosling A."/>
        </authorList>
    </citation>
    <scope>NUCLEOTIDE SEQUENCE</scope>
    <source>
        <strain evidence="1">MA461A</strain>
    </source>
</reference>
<dbReference type="EMBL" id="CAJVQC010014063">
    <property type="protein sequence ID" value="CAG8653972.1"/>
    <property type="molecule type" value="Genomic_DNA"/>
</dbReference>
<keyword evidence="2" id="KW-1185">Reference proteome</keyword>
<organism evidence="1 2">
    <name type="scientific">Racocetra persica</name>
    <dbReference type="NCBI Taxonomy" id="160502"/>
    <lineage>
        <taxon>Eukaryota</taxon>
        <taxon>Fungi</taxon>
        <taxon>Fungi incertae sedis</taxon>
        <taxon>Mucoromycota</taxon>
        <taxon>Glomeromycotina</taxon>
        <taxon>Glomeromycetes</taxon>
        <taxon>Diversisporales</taxon>
        <taxon>Gigasporaceae</taxon>
        <taxon>Racocetra</taxon>
    </lineage>
</organism>
<dbReference type="Proteomes" id="UP000789920">
    <property type="component" value="Unassembled WGS sequence"/>
</dbReference>
<accession>A0ACA9NGG2</accession>
<proteinExistence type="predicted"/>
<name>A0ACA9NGG2_9GLOM</name>
<evidence type="ECO:0000313" key="2">
    <source>
        <dbReference type="Proteomes" id="UP000789920"/>
    </source>
</evidence>
<sequence length="218" mass="24977">MAEASQVKMPNIQEIEQLNIDEFAGNISKGGKSLNAFFVYRKVFTKRAIASGIKMKMTDISKLAAEAWNNEPPEIRKAYADVSKRIDNVLQKKRQKDMTYQIVYDGNMTKVQTPIPQEQESPMESPIESPVESPIVIPSYHDLIPDTQFLFPLNDGSFPLSEGSFLNDPLFDMNLGYNSLLVNQINDPLFDIDSCYNFLPVDQMIDLYLNYPWLFQYQ</sequence>
<protein>
    <submittedName>
        <fullName evidence="1">32747_t:CDS:1</fullName>
    </submittedName>
</protein>
<comment type="caution">
    <text evidence="1">The sequence shown here is derived from an EMBL/GenBank/DDBJ whole genome shotgun (WGS) entry which is preliminary data.</text>
</comment>
<evidence type="ECO:0000313" key="1">
    <source>
        <dbReference type="EMBL" id="CAG8653972.1"/>
    </source>
</evidence>
<gene>
    <name evidence="1" type="ORF">RPERSI_LOCUS7996</name>
</gene>